<sequence length="105" mass="10662">MSPAATTVPASRRCPQCRRAFGCGALAPDGFVSDGFAADGFTADGFMARAPADGAPPLQCWCAALPPLPGGPDCPPLPGDRCLCPDCYARRLAGQPAGGRVTPTE</sequence>
<name>A0A0B6S3Z2_BURPL</name>
<gene>
    <name evidence="1" type="ORF">BGL_1c35660</name>
</gene>
<reference evidence="1 2" key="2">
    <citation type="journal article" date="2016" name="Appl. Microbiol. Biotechnol.">
        <title>Mutations improving production and secretion of extracellular lipase by Burkholderia glumae PG1.</title>
        <authorList>
            <person name="Knapp A."/>
            <person name="Voget S."/>
            <person name="Gao R."/>
            <person name="Zaburannyi N."/>
            <person name="Krysciak D."/>
            <person name="Breuer M."/>
            <person name="Hauer B."/>
            <person name="Streit W.R."/>
            <person name="Muller R."/>
            <person name="Daniel R."/>
            <person name="Jaeger K.E."/>
        </authorList>
    </citation>
    <scope>NUCLEOTIDE SEQUENCE [LARGE SCALE GENOMIC DNA]</scope>
    <source>
        <strain evidence="1 2">PG1</strain>
    </source>
</reference>
<dbReference type="HOGENOM" id="CLU_2231481_0_0_4"/>
<dbReference type="AlphaFoldDB" id="A0A0B6S3Z2"/>
<organism evidence="1 2">
    <name type="scientific">Burkholderia plantarii</name>
    <dbReference type="NCBI Taxonomy" id="41899"/>
    <lineage>
        <taxon>Bacteria</taxon>
        <taxon>Pseudomonadati</taxon>
        <taxon>Pseudomonadota</taxon>
        <taxon>Betaproteobacteria</taxon>
        <taxon>Burkholderiales</taxon>
        <taxon>Burkholderiaceae</taxon>
        <taxon>Burkholderia</taxon>
    </lineage>
</organism>
<reference evidence="2" key="1">
    <citation type="submission" date="2011-03" db="EMBL/GenBank/DDBJ databases">
        <authorList>
            <person name="Voget S."/>
            <person name="Streit W.R."/>
            <person name="Jaeger K.E."/>
            <person name="Daniel R."/>
        </authorList>
    </citation>
    <scope>NUCLEOTIDE SEQUENCE [LARGE SCALE GENOMIC DNA]</scope>
    <source>
        <strain evidence="2">PG1</strain>
    </source>
</reference>
<dbReference type="EMBL" id="CP002580">
    <property type="protein sequence ID" value="AJK48040.1"/>
    <property type="molecule type" value="Genomic_DNA"/>
</dbReference>
<accession>A0A0B6S3Z2</accession>
<protein>
    <submittedName>
        <fullName evidence="1">Uncharacterized protein</fullName>
    </submittedName>
</protein>
<proteinExistence type="predicted"/>
<keyword evidence="2" id="KW-1185">Reference proteome</keyword>
<evidence type="ECO:0000313" key="1">
    <source>
        <dbReference type="EMBL" id="AJK48040.1"/>
    </source>
</evidence>
<dbReference type="Proteomes" id="UP000031838">
    <property type="component" value="Chromosome 1"/>
</dbReference>
<dbReference type="KEGG" id="bgp:BGL_1c35660"/>
<evidence type="ECO:0000313" key="2">
    <source>
        <dbReference type="Proteomes" id="UP000031838"/>
    </source>
</evidence>